<keyword evidence="2" id="KW-1185">Reference proteome</keyword>
<reference evidence="1" key="1">
    <citation type="journal article" date="2022" name="BMC Genomics">
        <title>Genome sequence of the entomopathogenic Serratia entomophila isolate 626 and characterisation of the species specific itaconate degradation pathway.</title>
        <authorList>
            <person name="Vaughan A.L."/>
            <person name="Altermann E."/>
            <person name="Glare T.R."/>
            <person name="Hurst M.R.H."/>
        </authorList>
    </citation>
    <scope>NUCLEOTIDE SEQUENCE</scope>
    <source>
        <strain evidence="1">626</strain>
    </source>
</reference>
<evidence type="ECO:0000313" key="1">
    <source>
        <dbReference type="EMBL" id="USU98860.1"/>
    </source>
</evidence>
<organism evidence="1 2">
    <name type="scientific">Serratia entomophila</name>
    <dbReference type="NCBI Taxonomy" id="42906"/>
    <lineage>
        <taxon>Bacteria</taxon>
        <taxon>Pseudomonadati</taxon>
        <taxon>Pseudomonadota</taxon>
        <taxon>Gammaproteobacteria</taxon>
        <taxon>Enterobacterales</taxon>
        <taxon>Yersiniaceae</taxon>
        <taxon>Serratia</taxon>
    </lineage>
</organism>
<accession>A0ABY5CKQ3</accession>
<proteinExistence type="predicted"/>
<dbReference type="Pfam" id="PF07377">
    <property type="entry name" value="DUF1493"/>
    <property type="match status" value="1"/>
</dbReference>
<dbReference type="InterPro" id="IPR010862">
    <property type="entry name" value="DUF1493"/>
</dbReference>
<dbReference type="Proteomes" id="UP001056873">
    <property type="component" value="Chromosome"/>
</dbReference>
<sequence length="107" mass="12872">MDTLLNTEHEILAYIQRKYSHKKFLFFGPLLPVTLETDLRRDLKIIYEDAEELFTYYFDTWKIAPEQFSIDRYFNPEYLGSPKPDKPLESITVRMLIESAKVGRWLY</sequence>
<gene>
    <name evidence="1" type="ORF">KFQ06_12315</name>
</gene>
<name>A0ABY5CKQ3_9GAMM</name>
<evidence type="ECO:0000313" key="2">
    <source>
        <dbReference type="Proteomes" id="UP001056873"/>
    </source>
</evidence>
<protein>
    <submittedName>
        <fullName evidence="1">DUF1493 family protein</fullName>
    </submittedName>
</protein>
<dbReference type="EMBL" id="CP074347">
    <property type="protein sequence ID" value="USU98860.1"/>
    <property type="molecule type" value="Genomic_DNA"/>
</dbReference>